<dbReference type="AlphaFoldDB" id="A0A9P6VTI5"/>
<organism evidence="1 2">
    <name type="scientific">Rhodotorula mucilaginosa</name>
    <name type="common">Yeast</name>
    <name type="synonym">Rhodotorula rubra</name>
    <dbReference type="NCBI Taxonomy" id="5537"/>
    <lineage>
        <taxon>Eukaryota</taxon>
        <taxon>Fungi</taxon>
        <taxon>Dikarya</taxon>
        <taxon>Basidiomycota</taxon>
        <taxon>Pucciniomycotina</taxon>
        <taxon>Microbotryomycetes</taxon>
        <taxon>Sporidiobolales</taxon>
        <taxon>Sporidiobolaceae</taxon>
        <taxon>Rhodotorula</taxon>
    </lineage>
</organism>
<dbReference type="Proteomes" id="UP000777482">
    <property type="component" value="Unassembled WGS sequence"/>
</dbReference>
<name>A0A9P6VTI5_RHOMI</name>
<reference evidence="1 2" key="1">
    <citation type="submission" date="2020-11" db="EMBL/GenBank/DDBJ databases">
        <title>Kefir isolates.</title>
        <authorList>
            <person name="Marcisauskas S."/>
            <person name="Kim Y."/>
            <person name="Blasche S."/>
        </authorList>
    </citation>
    <scope>NUCLEOTIDE SEQUENCE [LARGE SCALE GENOMIC DNA]</scope>
    <source>
        <strain evidence="1 2">KR</strain>
    </source>
</reference>
<proteinExistence type="predicted"/>
<comment type="caution">
    <text evidence="1">The sequence shown here is derived from an EMBL/GenBank/DDBJ whole genome shotgun (WGS) entry which is preliminary data.</text>
</comment>
<evidence type="ECO:0000313" key="2">
    <source>
        <dbReference type="Proteomes" id="UP000777482"/>
    </source>
</evidence>
<gene>
    <name evidence="1" type="ORF">C6P46_001651</name>
</gene>
<keyword evidence="2" id="KW-1185">Reference proteome</keyword>
<protein>
    <submittedName>
        <fullName evidence="1">Uncharacterized protein</fullName>
    </submittedName>
</protein>
<dbReference type="EMBL" id="PUHQ01000149">
    <property type="protein sequence ID" value="KAG0654444.1"/>
    <property type="molecule type" value="Genomic_DNA"/>
</dbReference>
<sequence length="79" mass="8395">MRLTTGIPASAVVAALERLGRESGRYTTEAVASFHNEILNRQVEPTETSQAYETASIAAKQEIEELAGNGGYSSPQGLV</sequence>
<evidence type="ECO:0000313" key="1">
    <source>
        <dbReference type="EMBL" id="KAG0654444.1"/>
    </source>
</evidence>
<accession>A0A9P6VTI5</accession>